<protein>
    <submittedName>
        <fullName evidence="1">Uncharacterized protein</fullName>
    </submittedName>
</protein>
<name>A0A8S9PWK6_BRACR</name>
<dbReference type="Proteomes" id="UP000712600">
    <property type="component" value="Unassembled WGS sequence"/>
</dbReference>
<proteinExistence type="predicted"/>
<dbReference type="AlphaFoldDB" id="A0A8S9PWK6"/>
<evidence type="ECO:0000313" key="2">
    <source>
        <dbReference type="Proteomes" id="UP000712600"/>
    </source>
</evidence>
<evidence type="ECO:0000313" key="1">
    <source>
        <dbReference type="EMBL" id="KAF3526405.1"/>
    </source>
</evidence>
<reference evidence="1" key="1">
    <citation type="submission" date="2019-12" db="EMBL/GenBank/DDBJ databases">
        <title>Genome sequencing and annotation of Brassica cretica.</title>
        <authorList>
            <person name="Studholme D.J."/>
            <person name="Sarris P."/>
        </authorList>
    </citation>
    <scope>NUCLEOTIDE SEQUENCE</scope>
    <source>
        <strain evidence="1">PFS-109/04</strain>
        <tissue evidence="1">Leaf</tissue>
    </source>
</reference>
<comment type="caution">
    <text evidence="1">The sequence shown here is derived from an EMBL/GenBank/DDBJ whole genome shotgun (WGS) entry which is preliminary data.</text>
</comment>
<sequence length="81" mass="9286">MKLIMKKEKCRKKNITSWGIHVLAEEFQKAIARRHKSFRQERLWKNFGGGISEVAMSSMTKSASLAMLQVTVAVLVHLFSH</sequence>
<dbReference type="EMBL" id="QGKX02001347">
    <property type="protein sequence ID" value="KAF3526405.1"/>
    <property type="molecule type" value="Genomic_DNA"/>
</dbReference>
<accession>A0A8S9PWK6</accession>
<gene>
    <name evidence="1" type="ORF">F2Q69_00047269</name>
</gene>
<organism evidence="1 2">
    <name type="scientific">Brassica cretica</name>
    <name type="common">Mustard</name>
    <dbReference type="NCBI Taxonomy" id="69181"/>
    <lineage>
        <taxon>Eukaryota</taxon>
        <taxon>Viridiplantae</taxon>
        <taxon>Streptophyta</taxon>
        <taxon>Embryophyta</taxon>
        <taxon>Tracheophyta</taxon>
        <taxon>Spermatophyta</taxon>
        <taxon>Magnoliopsida</taxon>
        <taxon>eudicotyledons</taxon>
        <taxon>Gunneridae</taxon>
        <taxon>Pentapetalae</taxon>
        <taxon>rosids</taxon>
        <taxon>malvids</taxon>
        <taxon>Brassicales</taxon>
        <taxon>Brassicaceae</taxon>
        <taxon>Brassiceae</taxon>
        <taxon>Brassica</taxon>
    </lineage>
</organism>